<dbReference type="SUPFAM" id="SSF55961">
    <property type="entry name" value="Bet v1-like"/>
    <property type="match status" value="1"/>
</dbReference>
<sequence length="323" mass="36908">MQPILPGAPWLIAHKSMLGINHPYKVTLNAQDYVLWQNSSGEVFALNNICPHMQAPLSNGWICEQRNTIACPFHAVEFDGSGRLWREGQLSRAPLANPLELIIDGDLIWTYGGFEPRLPVPELHRQVASEYEFLGVTAQRSIQSDFLSSLMINYDHDHQNGTHREFFKVKSCQSKFVTKEGIYAKVSQTAEKDDYTAEEITANPMLGAIPEVMQNFLEYVFPSTQFFCLVSPDVQTYQGHILYPETETTTKTFIVLYAKFSDRALKSVMQESLLNMASIVVQQDVECLESLYPRQNAKIHLPNEEIMFYAEDLYQHWNSMLTL</sequence>
<dbReference type="Proteomes" id="UP000183940">
    <property type="component" value="Unassembled WGS sequence"/>
</dbReference>
<dbReference type="Gene3D" id="2.102.10.10">
    <property type="entry name" value="Rieske [2Fe-2S] iron-sulphur domain"/>
    <property type="match status" value="1"/>
</dbReference>
<dbReference type="PANTHER" id="PTHR21266">
    <property type="entry name" value="IRON-SULFUR DOMAIN CONTAINING PROTEIN"/>
    <property type="match status" value="1"/>
</dbReference>
<keyword evidence="2" id="KW-0479">Metal-binding</keyword>
<gene>
    <name evidence="6" type="ORF">BI308_11420</name>
</gene>
<keyword evidence="7" id="KW-1185">Reference proteome</keyword>
<dbReference type="GO" id="GO:0046872">
    <property type="term" value="F:metal ion binding"/>
    <property type="evidence" value="ECO:0007669"/>
    <property type="project" value="UniProtKB-KW"/>
</dbReference>
<evidence type="ECO:0000313" key="7">
    <source>
        <dbReference type="Proteomes" id="UP000183940"/>
    </source>
</evidence>
<evidence type="ECO:0000259" key="5">
    <source>
        <dbReference type="PROSITE" id="PS51296"/>
    </source>
</evidence>
<dbReference type="EMBL" id="MLAW01000017">
    <property type="protein sequence ID" value="OJJ25399.1"/>
    <property type="molecule type" value="Genomic_DNA"/>
</dbReference>
<dbReference type="Gene3D" id="3.90.380.10">
    <property type="entry name" value="Naphthalene 1,2-dioxygenase Alpha Subunit, Chain A, domain 1"/>
    <property type="match status" value="1"/>
</dbReference>
<dbReference type="GO" id="GO:0004497">
    <property type="term" value="F:monooxygenase activity"/>
    <property type="evidence" value="ECO:0007669"/>
    <property type="project" value="UniProtKB-ARBA"/>
</dbReference>
<protein>
    <submittedName>
        <fullName evidence="6">Rieske (2Fe-2S) protein</fullName>
    </submittedName>
</protein>
<keyword evidence="3" id="KW-0408">Iron</keyword>
<reference evidence="6" key="1">
    <citation type="submission" date="2016-10" db="EMBL/GenBank/DDBJ databases">
        <title>CRISPR-Cas defence system in Roseofilum reptotaenium: evidence of a bacteriophage-cyanobacterium arms race in the coral black band disease.</title>
        <authorList>
            <person name="Buerger P."/>
            <person name="Wood-Charlson E.M."/>
            <person name="Weynberg K.D."/>
            <person name="Willis B."/>
            <person name="Van Oppen M.J."/>
        </authorList>
    </citation>
    <scope>NUCLEOTIDE SEQUENCE [LARGE SCALE GENOMIC DNA]</scope>
    <source>
        <strain evidence="6">AO1-A</strain>
    </source>
</reference>
<dbReference type="PANTHER" id="PTHR21266:SF57">
    <property type="entry name" value="3-CHLOROBENZOATE-3,4-DIOXYGENASE"/>
    <property type="match status" value="1"/>
</dbReference>
<proteinExistence type="predicted"/>
<dbReference type="PROSITE" id="PS51296">
    <property type="entry name" value="RIESKE"/>
    <property type="match status" value="1"/>
</dbReference>
<dbReference type="GO" id="GO:0051537">
    <property type="term" value="F:2 iron, 2 sulfur cluster binding"/>
    <property type="evidence" value="ECO:0007669"/>
    <property type="project" value="UniProtKB-KW"/>
</dbReference>
<keyword evidence="4" id="KW-0411">Iron-sulfur</keyword>
<accession>A0A1L9QRW7</accession>
<dbReference type="STRING" id="1925591.BI308_11420"/>
<dbReference type="InterPro" id="IPR050584">
    <property type="entry name" value="Cholesterol_7-desaturase"/>
</dbReference>
<comment type="caution">
    <text evidence="6">The sequence shown here is derived from an EMBL/GenBank/DDBJ whole genome shotgun (WGS) entry which is preliminary data.</text>
</comment>
<dbReference type="SUPFAM" id="SSF50022">
    <property type="entry name" value="ISP domain"/>
    <property type="match status" value="1"/>
</dbReference>
<organism evidence="6 7">
    <name type="scientific">Roseofilum reptotaenium AO1-A</name>
    <dbReference type="NCBI Taxonomy" id="1925591"/>
    <lineage>
        <taxon>Bacteria</taxon>
        <taxon>Bacillati</taxon>
        <taxon>Cyanobacteriota</taxon>
        <taxon>Cyanophyceae</taxon>
        <taxon>Desertifilales</taxon>
        <taxon>Desertifilaceae</taxon>
        <taxon>Roseofilum</taxon>
    </lineage>
</organism>
<dbReference type="AlphaFoldDB" id="A0A1L9QRW7"/>
<evidence type="ECO:0000256" key="4">
    <source>
        <dbReference type="ARBA" id="ARBA00023014"/>
    </source>
</evidence>
<keyword evidence="1" id="KW-0001">2Fe-2S</keyword>
<evidence type="ECO:0000313" key="6">
    <source>
        <dbReference type="EMBL" id="OJJ25399.1"/>
    </source>
</evidence>
<evidence type="ECO:0000256" key="2">
    <source>
        <dbReference type="ARBA" id="ARBA00022723"/>
    </source>
</evidence>
<evidence type="ECO:0000256" key="3">
    <source>
        <dbReference type="ARBA" id="ARBA00023004"/>
    </source>
</evidence>
<dbReference type="Pfam" id="PF00355">
    <property type="entry name" value="Rieske"/>
    <property type="match status" value="1"/>
</dbReference>
<dbReference type="InterPro" id="IPR036922">
    <property type="entry name" value="Rieske_2Fe-2S_sf"/>
</dbReference>
<name>A0A1L9QRW7_9CYAN</name>
<dbReference type="GO" id="GO:0016705">
    <property type="term" value="F:oxidoreductase activity, acting on paired donors, with incorporation or reduction of molecular oxygen"/>
    <property type="evidence" value="ECO:0007669"/>
    <property type="project" value="UniProtKB-ARBA"/>
</dbReference>
<evidence type="ECO:0000256" key="1">
    <source>
        <dbReference type="ARBA" id="ARBA00022714"/>
    </source>
</evidence>
<feature type="domain" description="Rieske" evidence="5">
    <location>
        <begin position="10"/>
        <end position="110"/>
    </location>
</feature>
<dbReference type="InterPro" id="IPR017941">
    <property type="entry name" value="Rieske_2Fe-2S"/>
</dbReference>